<proteinExistence type="predicted"/>
<dbReference type="PANTHER" id="PTHR31438">
    <property type="entry name" value="LYSINE N-ACYLTRANSFERASE C17G9.06C-RELATED"/>
    <property type="match status" value="1"/>
</dbReference>
<gene>
    <name evidence="3" type="ORF">Ldro_0537</name>
</gene>
<dbReference type="AlphaFoldDB" id="A0A0W0TC55"/>
<dbReference type="Pfam" id="PF13523">
    <property type="entry name" value="Acetyltransf_8"/>
    <property type="match status" value="1"/>
</dbReference>
<dbReference type="SUPFAM" id="SSF55729">
    <property type="entry name" value="Acyl-CoA N-acyltransferases (Nat)"/>
    <property type="match status" value="1"/>
</dbReference>
<dbReference type="Proteomes" id="UP000054736">
    <property type="component" value="Unassembled WGS sequence"/>
</dbReference>
<reference evidence="3 4" key="1">
    <citation type="submission" date="2015-11" db="EMBL/GenBank/DDBJ databases">
        <title>Genomic analysis of 38 Legionella species identifies large and diverse effector repertoires.</title>
        <authorList>
            <person name="Burstein D."/>
            <person name="Amaro F."/>
            <person name="Zusman T."/>
            <person name="Lifshitz Z."/>
            <person name="Cohen O."/>
            <person name="Gilbert J.A."/>
            <person name="Pupko T."/>
            <person name="Shuman H.A."/>
            <person name="Segal G."/>
        </authorList>
    </citation>
    <scope>NUCLEOTIDE SEQUENCE [LARGE SCALE GENOMIC DNA]</scope>
    <source>
        <strain evidence="3 4">ATCC 700990</strain>
    </source>
</reference>
<dbReference type="EMBL" id="LNXY01000003">
    <property type="protein sequence ID" value="KTC93166.1"/>
    <property type="molecule type" value="Genomic_DNA"/>
</dbReference>
<dbReference type="PATRIC" id="fig|1212489.4.peg.556"/>
<dbReference type="InterPro" id="IPR000182">
    <property type="entry name" value="GNAT_dom"/>
</dbReference>
<keyword evidence="4" id="KW-1185">Reference proteome</keyword>
<comment type="caution">
    <text evidence="3">The sequence shown here is derived from an EMBL/GenBank/DDBJ whole genome shotgun (WGS) entry which is preliminary data.</text>
</comment>
<dbReference type="PROSITE" id="PS51186">
    <property type="entry name" value="GNAT"/>
    <property type="match status" value="1"/>
</dbReference>
<evidence type="ECO:0000313" key="3">
    <source>
        <dbReference type="EMBL" id="KTC93166.1"/>
    </source>
</evidence>
<evidence type="ECO:0000313" key="4">
    <source>
        <dbReference type="Proteomes" id="UP000054736"/>
    </source>
</evidence>
<dbReference type="OrthoDB" id="336415at2"/>
<evidence type="ECO:0000256" key="1">
    <source>
        <dbReference type="ARBA" id="ARBA00023251"/>
    </source>
</evidence>
<accession>A0A0W0TC55</accession>
<feature type="domain" description="N-acetyltransferase" evidence="2">
    <location>
        <begin position="2"/>
        <end position="171"/>
    </location>
</feature>
<dbReference type="InterPro" id="IPR016181">
    <property type="entry name" value="Acyl_CoA_acyltransferase"/>
</dbReference>
<keyword evidence="3" id="KW-0808">Transferase</keyword>
<sequence length="173" mass="20373">MIEFKPLHKDDLHLLYRWFQEPTINQLYARNQTWSLKDIENKYLPRLTGHDNVPSFIIYSDNKSIGFIQYYCLSEHYPEGIQKESCLFKSCHPNQIAGIDLFIATNENRGRGLGVVIINQFINEFLSHFRLIAVDPNHDNIQAIRCYKKSGFEESNYSETPDYLLMIRTIDHN</sequence>
<dbReference type="GO" id="GO:0016410">
    <property type="term" value="F:N-acyltransferase activity"/>
    <property type="evidence" value="ECO:0007669"/>
    <property type="project" value="TreeGrafter"/>
</dbReference>
<name>A0A0W0TC55_9GAMM</name>
<dbReference type="STRING" id="1212489.Ldro_0537"/>
<dbReference type="PANTHER" id="PTHR31438:SF1">
    <property type="entry name" value="LYSINE N-ACYLTRANSFERASE C17G9.06C-RELATED"/>
    <property type="match status" value="1"/>
</dbReference>
<dbReference type="RefSeq" id="WP_058494887.1">
    <property type="nucleotide sequence ID" value="NZ_CAAAIU010000003.1"/>
</dbReference>
<evidence type="ECO:0000259" key="2">
    <source>
        <dbReference type="PROSITE" id="PS51186"/>
    </source>
</evidence>
<dbReference type="GO" id="GO:0046677">
    <property type="term" value="P:response to antibiotic"/>
    <property type="evidence" value="ECO:0007669"/>
    <property type="project" value="UniProtKB-KW"/>
</dbReference>
<keyword evidence="1" id="KW-0046">Antibiotic resistance</keyword>
<organism evidence="3 4">
    <name type="scientific">Legionella drozanskii LLAP-1</name>
    <dbReference type="NCBI Taxonomy" id="1212489"/>
    <lineage>
        <taxon>Bacteria</taxon>
        <taxon>Pseudomonadati</taxon>
        <taxon>Pseudomonadota</taxon>
        <taxon>Gammaproteobacteria</taxon>
        <taxon>Legionellales</taxon>
        <taxon>Legionellaceae</taxon>
        <taxon>Legionella</taxon>
    </lineage>
</organism>
<protein>
    <submittedName>
        <fullName evidence="3">Aminoglycoside 6'-N-acetyltransferase</fullName>
    </submittedName>
</protein>
<dbReference type="Gene3D" id="3.40.630.30">
    <property type="match status" value="1"/>
</dbReference>